<feature type="region of interest" description="Disordered" evidence="1">
    <location>
        <begin position="50"/>
        <end position="184"/>
    </location>
</feature>
<dbReference type="EMBL" id="ML213590">
    <property type="protein sequence ID" value="TFK44313.1"/>
    <property type="molecule type" value="Genomic_DNA"/>
</dbReference>
<feature type="compositionally biased region" description="Low complexity" evidence="1">
    <location>
        <begin position="159"/>
        <end position="184"/>
    </location>
</feature>
<feature type="compositionally biased region" description="Polar residues" evidence="1">
    <location>
        <begin position="197"/>
        <end position="210"/>
    </location>
</feature>
<reference evidence="2 3" key="1">
    <citation type="journal article" date="2019" name="Nat. Ecol. Evol.">
        <title>Megaphylogeny resolves global patterns of mushroom evolution.</title>
        <authorList>
            <person name="Varga T."/>
            <person name="Krizsan K."/>
            <person name="Foldi C."/>
            <person name="Dima B."/>
            <person name="Sanchez-Garcia M."/>
            <person name="Sanchez-Ramirez S."/>
            <person name="Szollosi G.J."/>
            <person name="Szarkandi J.G."/>
            <person name="Papp V."/>
            <person name="Albert L."/>
            <person name="Andreopoulos W."/>
            <person name="Angelini C."/>
            <person name="Antonin V."/>
            <person name="Barry K.W."/>
            <person name="Bougher N.L."/>
            <person name="Buchanan P."/>
            <person name="Buyck B."/>
            <person name="Bense V."/>
            <person name="Catcheside P."/>
            <person name="Chovatia M."/>
            <person name="Cooper J."/>
            <person name="Damon W."/>
            <person name="Desjardin D."/>
            <person name="Finy P."/>
            <person name="Geml J."/>
            <person name="Haridas S."/>
            <person name="Hughes K."/>
            <person name="Justo A."/>
            <person name="Karasinski D."/>
            <person name="Kautmanova I."/>
            <person name="Kiss B."/>
            <person name="Kocsube S."/>
            <person name="Kotiranta H."/>
            <person name="LaButti K.M."/>
            <person name="Lechner B.E."/>
            <person name="Liimatainen K."/>
            <person name="Lipzen A."/>
            <person name="Lukacs Z."/>
            <person name="Mihaltcheva S."/>
            <person name="Morgado L.N."/>
            <person name="Niskanen T."/>
            <person name="Noordeloos M.E."/>
            <person name="Ohm R.A."/>
            <person name="Ortiz-Santana B."/>
            <person name="Ovrebo C."/>
            <person name="Racz N."/>
            <person name="Riley R."/>
            <person name="Savchenko A."/>
            <person name="Shiryaev A."/>
            <person name="Soop K."/>
            <person name="Spirin V."/>
            <person name="Szebenyi C."/>
            <person name="Tomsovsky M."/>
            <person name="Tulloss R.E."/>
            <person name="Uehling J."/>
            <person name="Grigoriev I.V."/>
            <person name="Vagvolgyi C."/>
            <person name="Papp T."/>
            <person name="Martin F.M."/>
            <person name="Miettinen O."/>
            <person name="Hibbett D.S."/>
            <person name="Nagy L.G."/>
        </authorList>
    </citation>
    <scope>NUCLEOTIDE SEQUENCE [LARGE SCALE GENOMIC DNA]</scope>
    <source>
        <strain evidence="2 3">CBS 166.37</strain>
    </source>
</reference>
<feature type="region of interest" description="Disordered" evidence="1">
    <location>
        <begin position="196"/>
        <end position="268"/>
    </location>
</feature>
<proteinExistence type="predicted"/>
<accession>A0A5C3MI23</accession>
<gene>
    <name evidence="2" type="ORF">BDQ12DRAFT_672761</name>
</gene>
<feature type="compositionally biased region" description="Low complexity" evidence="1">
    <location>
        <begin position="68"/>
        <end position="81"/>
    </location>
</feature>
<protein>
    <submittedName>
        <fullName evidence="2">Uncharacterized protein</fullName>
    </submittedName>
</protein>
<organism evidence="2 3">
    <name type="scientific">Crucibulum laeve</name>
    <dbReference type="NCBI Taxonomy" id="68775"/>
    <lineage>
        <taxon>Eukaryota</taxon>
        <taxon>Fungi</taxon>
        <taxon>Dikarya</taxon>
        <taxon>Basidiomycota</taxon>
        <taxon>Agaricomycotina</taxon>
        <taxon>Agaricomycetes</taxon>
        <taxon>Agaricomycetidae</taxon>
        <taxon>Agaricales</taxon>
        <taxon>Agaricineae</taxon>
        <taxon>Nidulariaceae</taxon>
        <taxon>Crucibulum</taxon>
    </lineage>
</organism>
<sequence>MLKENTTLPLVVSEKCTISRPTQLQPLSSSTFPERISPDPFLGRLRRQTFKFADSSPQAAPKIPVPGSRHSSNPSASFFSSGTAGPRETQKADPRRFGGRASMKKYLASSESTDRLLPARVEHEGRFDLKEEEESQVTSCPSPRPPPREPRITSHHTASVPSPSKIPVKSSHPSTSASPRPASLSATSLLAAASATNNPRVCSRSATPNGSPIGKQFRSSTGSSHVPMMNSLGFTNAGTDGGLATPLRQGRMKSSCGGSPGSISRFRA</sequence>
<evidence type="ECO:0000313" key="2">
    <source>
        <dbReference type="EMBL" id="TFK44313.1"/>
    </source>
</evidence>
<keyword evidence="3" id="KW-1185">Reference proteome</keyword>
<dbReference type="Proteomes" id="UP000308652">
    <property type="component" value="Unassembled WGS sequence"/>
</dbReference>
<evidence type="ECO:0000256" key="1">
    <source>
        <dbReference type="SAM" id="MobiDB-lite"/>
    </source>
</evidence>
<dbReference type="AlphaFoldDB" id="A0A5C3MI23"/>
<evidence type="ECO:0000313" key="3">
    <source>
        <dbReference type="Proteomes" id="UP000308652"/>
    </source>
</evidence>
<feature type="compositionally biased region" description="Basic and acidic residues" evidence="1">
    <location>
        <begin position="120"/>
        <end position="129"/>
    </location>
</feature>
<name>A0A5C3MI23_9AGAR</name>